<sequence length="39" mass="4672">KFFNDRYDSAIQRCNRVNDICISDLPQDKIEKGERQVEK</sequence>
<dbReference type="Proteomes" id="UP000752696">
    <property type="component" value="Unassembled WGS sequence"/>
</dbReference>
<comment type="caution">
    <text evidence="1">The sequence shown here is derived from an EMBL/GenBank/DDBJ whole genome shotgun (WGS) entry which is preliminary data.</text>
</comment>
<dbReference type="AlphaFoldDB" id="A0A6V7H400"/>
<evidence type="ECO:0000313" key="1">
    <source>
        <dbReference type="EMBL" id="CAD1473956.1"/>
    </source>
</evidence>
<accession>A0A6V7H400</accession>
<proteinExistence type="predicted"/>
<evidence type="ECO:0000313" key="2">
    <source>
        <dbReference type="Proteomes" id="UP000752696"/>
    </source>
</evidence>
<keyword evidence="2" id="KW-1185">Reference proteome</keyword>
<name>A0A6V7H400_9HYME</name>
<protein>
    <submittedName>
        <fullName evidence="1">Uncharacterized protein</fullName>
    </submittedName>
</protein>
<feature type="non-terminal residue" evidence="1">
    <location>
        <position position="1"/>
    </location>
</feature>
<feature type="non-terminal residue" evidence="1">
    <location>
        <position position="39"/>
    </location>
</feature>
<gene>
    <name evidence="1" type="ORF">MHI_LOCUS422453</name>
</gene>
<organism evidence="1 2">
    <name type="scientific">Heterotrigona itama</name>
    <dbReference type="NCBI Taxonomy" id="395501"/>
    <lineage>
        <taxon>Eukaryota</taxon>
        <taxon>Metazoa</taxon>
        <taxon>Ecdysozoa</taxon>
        <taxon>Arthropoda</taxon>
        <taxon>Hexapoda</taxon>
        <taxon>Insecta</taxon>
        <taxon>Pterygota</taxon>
        <taxon>Neoptera</taxon>
        <taxon>Endopterygota</taxon>
        <taxon>Hymenoptera</taxon>
        <taxon>Apocrita</taxon>
        <taxon>Aculeata</taxon>
        <taxon>Apoidea</taxon>
        <taxon>Anthophila</taxon>
        <taxon>Apidae</taxon>
        <taxon>Heterotrigona</taxon>
    </lineage>
</organism>
<dbReference type="EMBL" id="CAJDYZ010007020">
    <property type="protein sequence ID" value="CAD1473956.1"/>
    <property type="molecule type" value="Genomic_DNA"/>
</dbReference>
<reference evidence="1" key="1">
    <citation type="submission" date="2020-07" db="EMBL/GenBank/DDBJ databases">
        <authorList>
            <person name="Nazaruddin N."/>
        </authorList>
    </citation>
    <scope>NUCLEOTIDE SEQUENCE</scope>
</reference>